<dbReference type="VEuPathDB" id="TrichDB:TVAGG3_0980320"/>
<dbReference type="AlphaFoldDB" id="A2F2I6"/>
<dbReference type="VEuPathDB" id="TrichDB:TVAG_265890"/>
<reference evidence="1" key="1">
    <citation type="submission" date="2006-10" db="EMBL/GenBank/DDBJ databases">
        <authorList>
            <person name="Amadeo P."/>
            <person name="Zhao Q."/>
            <person name="Wortman J."/>
            <person name="Fraser-Liggett C."/>
            <person name="Carlton J."/>
        </authorList>
    </citation>
    <scope>NUCLEOTIDE SEQUENCE</scope>
    <source>
        <strain evidence="1">G3</strain>
    </source>
</reference>
<dbReference type="KEGG" id="tva:4758709"/>
<keyword evidence="2" id="KW-1185">Reference proteome</keyword>
<gene>
    <name evidence="1" type="ORF">TVAG_265890</name>
</gene>
<proteinExistence type="predicted"/>
<dbReference type="Proteomes" id="UP000001542">
    <property type="component" value="Unassembled WGS sequence"/>
</dbReference>
<evidence type="ECO:0000313" key="2">
    <source>
        <dbReference type="Proteomes" id="UP000001542"/>
    </source>
</evidence>
<protein>
    <submittedName>
        <fullName evidence="1">Uncharacterized protein</fullName>
    </submittedName>
</protein>
<reference evidence="1" key="2">
    <citation type="journal article" date="2007" name="Science">
        <title>Draft genome sequence of the sexually transmitted pathogen Trichomonas vaginalis.</title>
        <authorList>
            <person name="Carlton J.M."/>
            <person name="Hirt R.P."/>
            <person name="Silva J.C."/>
            <person name="Delcher A.L."/>
            <person name="Schatz M."/>
            <person name="Zhao Q."/>
            <person name="Wortman J.R."/>
            <person name="Bidwell S.L."/>
            <person name="Alsmark U.C.M."/>
            <person name="Besteiro S."/>
            <person name="Sicheritz-Ponten T."/>
            <person name="Noel C.J."/>
            <person name="Dacks J.B."/>
            <person name="Foster P.G."/>
            <person name="Simillion C."/>
            <person name="Van de Peer Y."/>
            <person name="Miranda-Saavedra D."/>
            <person name="Barton G.J."/>
            <person name="Westrop G.D."/>
            <person name="Mueller S."/>
            <person name="Dessi D."/>
            <person name="Fiori P.L."/>
            <person name="Ren Q."/>
            <person name="Paulsen I."/>
            <person name="Zhang H."/>
            <person name="Bastida-Corcuera F.D."/>
            <person name="Simoes-Barbosa A."/>
            <person name="Brown M.T."/>
            <person name="Hayes R.D."/>
            <person name="Mukherjee M."/>
            <person name="Okumura C.Y."/>
            <person name="Schneider R."/>
            <person name="Smith A.J."/>
            <person name="Vanacova S."/>
            <person name="Villalvazo M."/>
            <person name="Haas B.J."/>
            <person name="Pertea M."/>
            <person name="Feldblyum T.V."/>
            <person name="Utterback T.R."/>
            <person name="Shu C.L."/>
            <person name="Osoegawa K."/>
            <person name="de Jong P.J."/>
            <person name="Hrdy I."/>
            <person name="Horvathova L."/>
            <person name="Zubacova Z."/>
            <person name="Dolezal P."/>
            <person name="Malik S.B."/>
            <person name="Logsdon J.M. Jr."/>
            <person name="Henze K."/>
            <person name="Gupta A."/>
            <person name="Wang C.C."/>
            <person name="Dunne R.L."/>
            <person name="Upcroft J.A."/>
            <person name="Upcroft P."/>
            <person name="White O."/>
            <person name="Salzberg S.L."/>
            <person name="Tang P."/>
            <person name="Chiu C.-H."/>
            <person name="Lee Y.-S."/>
            <person name="Embley T.M."/>
            <person name="Coombs G.H."/>
            <person name="Mottram J.C."/>
            <person name="Tachezy J."/>
            <person name="Fraser-Liggett C.M."/>
            <person name="Johnson P.J."/>
        </authorList>
    </citation>
    <scope>NUCLEOTIDE SEQUENCE [LARGE SCALE GENOMIC DNA]</scope>
    <source>
        <strain evidence="1">G3</strain>
    </source>
</reference>
<dbReference type="RefSeq" id="XP_001313815.1">
    <property type="nucleotide sequence ID" value="XM_001313814.1"/>
</dbReference>
<sequence length="289" mass="34204">MTNRKLLVIAENIIKSLNDDTISAKYFRLKDKLIDAKIQNLIQEISTENEKLTNNINVMKIINESQTVEQCYTNFTSYYHSLFLSNADDPNIESNYNLIDEYKTIIKALKEQIYILQSENYDLHKKYDDLHEEQTFNLNYITIKEKEKQKIHNDYQLNGDEMIKQLDTQIQSISKQIIANREENNELMKLNESFDSHYSAKNYQLNQILEKYNEKANSTHEIRKRYQLYSKDVEFKQSQIDSLRNSVYNAINGATPKQIERIKNLEADISSKMQENNQLQLDLNRITFS</sequence>
<evidence type="ECO:0000313" key="1">
    <source>
        <dbReference type="EMBL" id="EAY00886.1"/>
    </source>
</evidence>
<organism evidence="1 2">
    <name type="scientific">Trichomonas vaginalis (strain ATCC PRA-98 / G3)</name>
    <dbReference type="NCBI Taxonomy" id="412133"/>
    <lineage>
        <taxon>Eukaryota</taxon>
        <taxon>Metamonada</taxon>
        <taxon>Parabasalia</taxon>
        <taxon>Trichomonadida</taxon>
        <taxon>Trichomonadidae</taxon>
        <taxon>Trichomonas</taxon>
    </lineage>
</organism>
<dbReference type="InParanoid" id="A2F2I6"/>
<accession>A2F2I6</accession>
<name>A2F2I6_TRIV3</name>
<dbReference type="SMR" id="A2F2I6"/>
<dbReference type="EMBL" id="DS113586">
    <property type="protein sequence ID" value="EAY00886.1"/>
    <property type="molecule type" value="Genomic_DNA"/>
</dbReference>